<sequence>MFKKAKLFWLIATMNIVACTEEEPTIGLQFIDQTSFELASVDTITLEMSTVLLDSVPTSNAGQLLIGQYNDPDFGLVKASSYFKYETITKSDLEPEDVRYDSAMIHLSYTGYNYNDTTLIQTFRIYELAEEMKPNEDDNLYYNTSSFAIKYEDGTNAPIGELNFIPHPHAGEEIEIRISDRLGSAIFNEIFDSDNSLSTEFSDFSHGFRIETDDNGTAILGLNTDVQFVIYYTDFTTIPSRDETIVLTSQGQSFTNMELDRNNELIRAIVDGENELNTTDAGNLAYMMGGVGLGIRIDLPYVKNILLDNPNIAIDNVWLSLKPALKKYNSNRPLPDTLQYTIVNHDNDAIFAGEAFPLFEDDEFDQDTQYLFSIKDFVELQLSIQEENKNGILITLTSGNNYGSLENLIVGDTENDEYESNMMLNLIQVKND</sequence>
<dbReference type="EMBL" id="JAUJEA010000018">
    <property type="protein sequence ID" value="MDN5205439.1"/>
    <property type="molecule type" value="Genomic_DNA"/>
</dbReference>
<evidence type="ECO:0000313" key="2">
    <source>
        <dbReference type="Proteomes" id="UP001172082"/>
    </source>
</evidence>
<dbReference type="RefSeq" id="WP_346755459.1">
    <property type="nucleotide sequence ID" value="NZ_JAUJEA010000018.1"/>
</dbReference>
<dbReference type="Proteomes" id="UP001172082">
    <property type="component" value="Unassembled WGS sequence"/>
</dbReference>
<proteinExistence type="predicted"/>
<reference evidence="1" key="1">
    <citation type="submission" date="2023-06" db="EMBL/GenBank/DDBJ databases">
        <title>Genomic of Parafulvivirga corallium.</title>
        <authorList>
            <person name="Wang G."/>
        </authorList>
    </citation>
    <scope>NUCLEOTIDE SEQUENCE</scope>
    <source>
        <strain evidence="1">BMA10</strain>
    </source>
</reference>
<protein>
    <submittedName>
        <fullName evidence="1">DUF4270 family protein</fullName>
    </submittedName>
</protein>
<name>A0ABT8KZ79_9BACT</name>
<dbReference type="InterPro" id="IPR025366">
    <property type="entry name" value="DUF4270"/>
</dbReference>
<gene>
    <name evidence="1" type="ORF">QQ008_28900</name>
</gene>
<evidence type="ECO:0000313" key="1">
    <source>
        <dbReference type="EMBL" id="MDN5205439.1"/>
    </source>
</evidence>
<accession>A0ABT8KZ79</accession>
<comment type="caution">
    <text evidence="1">The sequence shown here is derived from an EMBL/GenBank/DDBJ whole genome shotgun (WGS) entry which is preliminary data.</text>
</comment>
<dbReference type="Pfam" id="PF14092">
    <property type="entry name" value="DUF4270"/>
    <property type="match status" value="1"/>
</dbReference>
<organism evidence="1 2">
    <name type="scientific">Splendidivirga corallicola</name>
    <dbReference type="NCBI Taxonomy" id="3051826"/>
    <lineage>
        <taxon>Bacteria</taxon>
        <taxon>Pseudomonadati</taxon>
        <taxon>Bacteroidota</taxon>
        <taxon>Cytophagia</taxon>
        <taxon>Cytophagales</taxon>
        <taxon>Splendidivirgaceae</taxon>
        <taxon>Splendidivirga</taxon>
    </lineage>
</organism>
<keyword evidence="2" id="KW-1185">Reference proteome</keyword>